<dbReference type="Pfam" id="PF13411">
    <property type="entry name" value="MerR_1"/>
    <property type="match status" value="1"/>
</dbReference>
<dbReference type="InterPro" id="IPR009061">
    <property type="entry name" value="DNA-bd_dom_put_sf"/>
</dbReference>
<dbReference type="STRING" id="490629.SAMN05216266_1106"/>
<dbReference type="GO" id="GO:0003677">
    <property type="term" value="F:DNA binding"/>
    <property type="evidence" value="ECO:0007669"/>
    <property type="project" value="InterPro"/>
</dbReference>
<organism evidence="2 3">
    <name type="scientific">Amycolatopsis marina</name>
    <dbReference type="NCBI Taxonomy" id="490629"/>
    <lineage>
        <taxon>Bacteria</taxon>
        <taxon>Bacillati</taxon>
        <taxon>Actinomycetota</taxon>
        <taxon>Actinomycetes</taxon>
        <taxon>Pseudonocardiales</taxon>
        <taxon>Pseudonocardiaceae</taxon>
        <taxon>Amycolatopsis</taxon>
    </lineage>
</organism>
<dbReference type="EMBL" id="FOKG01000010">
    <property type="protein sequence ID" value="SFB39651.1"/>
    <property type="molecule type" value="Genomic_DNA"/>
</dbReference>
<accession>A0A1I1ANP7</accession>
<dbReference type="Gene3D" id="1.10.1660.10">
    <property type="match status" value="1"/>
</dbReference>
<dbReference type="GO" id="GO:0006355">
    <property type="term" value="P:regulation of DNA-templated transcription"/>
    <property type="evidence" value="ECO:0007669"/>
    <property type="project" value="InterPro"/>
</dbReference>
<feature type="domain" description="HTH merR-type" evidence="1">
    <location>
        <begin position="10"/>
        <end position="63"/>
    </location>
</feature>
<dbReference type="InterPro" id="IPR000551">
    <property type="entry name" value="MerR-type_HTH_dom"/>
</dbReference>
<name>A0A1I1ANP7_9PSEU</name>
<dbReference type="SUPFAM" id="SSF46955">
    <property type="entry name" value="Putative DNA-binding domain"/>
    <property type="match status" value="1"/>
</dbReference>
<dbReference type="AlphaFoldDB" id="A0A1I1ANP7"/>
<dbReference type="Proteomes" id="UP000243799">
    <property type="component" value="Unassembled WGS sequence"/>
</dbReference>
<evidence type="ECO:0000259" key="1">
    <source>
        <dbReference type="PROSITE" id="PS50937"/>
    </source>
</evidence>
<evidence type="ECO:0000313" key="3">
    <source>
        <dbReference type="Proteomes" id="UP000243799"/>
    </source>
</evidence>
<dbReference type="PROSITE" id="PS50937">
    <property type="entry name" value="HTH_MERR_2"/>
    <property type="match status" value="1"/>
</dbReference>
<gene>
    <name evidence="2" type="ORF">SAMN05216266_1106</name>
</gene>
<keyword evidence="3" id="KW-1185">Reference proteome</keyword>
<sequence>MIVAGVSAKLIPTGEAAKAIGVDRGTLVRWHRDGLVTPALVTPGGHARWDLDDLLKQLREMRK</sequence>
<protein>
    <submittedName>
        <fullName evidence="2">MerR HTH family regulatory protein</fullName>
    </submittedName>
</protein>
<proteinExistence type="predicted"/>
<reference evidence="3" key="1">
    <citation type="submission" date="2016-10" db="EMBL/GenBank/DDBJ databases">
        <authorList>
            <person name="Varghese N."/>
            <person name="Submissions S."/>
        </authorList>
    </citation>
    <scope>NUCLEOTIDE SEQUENCE [LARGE SCALE GENOMIC DNA]</scope>
    <source>
        <strain evidence="3">CGMCC 4.3568</strain>
    </source>
</reference>
<evidence type="ECO:0000313" key="2">
    <source>
        <dbReference type="EMBL" id="SFB39651.1"/>
    </source>
</evidence>